<evidence type="ECO:0000313" key="3">
    <source>
        <dbReference type="Proteomes" id="UP000465266"/>
    </source>
</evidence>
<accession>A0ABQ1AHE2</accession>
<gene>
    <name evidence="2" type="ORF">IFM53868_03306</name>
</gene>
<evidence type="ECO:0000313" key="2">
    <source>
        <dbReference type="EMBL" id="GFF81939.1"/>
    </source>
</evidence>
<dbReference type="Proteomes" id="UP000465266">
    <property type="component" value="Unassembled WGS sequence"/>
</dbReference>
<feature type="region of interest" description="Disordered" evidence="1">
    <location>
        <begin position="1"/>
        <end position="60"/>
    </location>
</feature>
<organism evidence="2 3">
    <name type="scientific">Aspergillus udagawae</name>
    <dbReference type="NCBI Taxonomy" id="91492"/>
    <lineage>
        <taxon>Eukaryota</taxon>
        <taxon>Fungi</taxon>
        <taxon>Dikarya</taxon>
        <taxon>Ascomycota</taxon>
        <taxon>Pezizomycotina</taxon>
        <taxon>Eurotiomycetes</taxon>
        <taxon>Eurotiomycetidae</taxon>
        <taxon>Eurotiales</taxon>
        <taxon>Aspergillaceae</taxon>
        <taxon>Aspergillus</taxon>
        <taxon>Aspergillus subgen. Fumigati</taxon>
    </lineage>
</organism>
<reference evidence="2 3" key="1">
    <citation type="submission" date="2020-01" db="EMBL/GenBank/DDBJ databases">
        <title>Draft genome sequence of Aspergillus udagawae IFM 53868.</title>
        <authorList>
            <person name="Takahashi H."/>
            <person name="Yaguchi T."/>
        </authorList>
    </citation>
    <scope>NUCLEOTIDE SEQUENCE [LARGE SCALE GENOMIC DNA]</scope>
    <source>
        <strain evidence="2 3">IFM 53868</strain>
    </source>
</reference>
<evidence type="ECO:0000256" key="1">
    <source>
        <dbReference type="SAM" id="MobiDB-lite"/>
    </source>
</evidence>
<keyword evidence="3" id="KW-1185">Reference proteome</keyword>
<protein>
    <submittedName>
        <fullName evidence="2">Uncharacterized protein</fullName>
    </submittedName>
</protein>
<dbReference type="EMBL" id="BLKG01000025">
    <property type="protein sequence ID" value="GFF81939.1"/>
    <property type="molecule type" value="Genomic_DNA"/>
</dbReference>
<feature type="compositionally biased region" description="Polar residues" evidence="1">
    <location>
        <begin position="1"/>
        <end position="17"/>
    </location>
</feature>
<sequence>MASSAPPTETKRQTCSGRTRDSKRASTPASGARRRFDKASSVPNDPFVSDAETSRRPPSFTIDKVKGATKRLLTFRWEGCDFDDSDDAFRDFIAAFTAMLRFSTSVRIIEISQVHGLCPEWIQVSRLKDFINLRRLRVEFCAPWDLELFEVNSQYQQSLLDLVTGHDTHFDIDFYAYDARSSGKWNVVGSCASRSTFERDYIFVRDRHPQLLLQGSLVKQMLTRMIIIILSWPISITDFEDLERLQLIRSDLPPATTVPHIRALAMGVTEMFLEASGLKDVFVLAARSLRSGSWPANYCQPLNEASALAKPIRLKIYGLDKWTSSLKDLTRTGKYCTTVIAYWYEKLLDAEEERPELPALPLKKDGTLLTSRVHIKNMKAMVKEMGVDVPCSKCKKR</sequence>
<comment type="caution">
    <text evidence="2">The sequence shown here is derived from an EMBL/GenBank/DDBJ whole genome shotgun (WGS) entry which is preliminary data.</text>
</comment>
<proteinExistence type="predicted"/>
<name>A0ABQ1AHE2_9EURO</name>